<reference evidence="2" key="1">
    <citation type="submission" date="2018-05" db="EMBL/GenBank/DDBJ databases">
        <authorList>
            <person name="Lanie J.A."/>
            <person name="Ng W.-L."/>
            <person name="Kazmierczak K.M."/>
            <person name="Andrzejewski T.M."/>
            <person name="Davidsen T.M."/>
            <person name="Wayne K.J."/>
            <person name="Tettelin H."/>
            <person name="Glass J.I."/>
            <person name="Rusch D."/>
            <person name="Podicherti R."/>
            <person name="Tsui H.-C.T."/>
            <person name="Winkler M.E."/>
        </authorList>
    </citation>
    <scope>NUCLEOTIDE SEQUENCE</scope>
</reference>
<evidence type="ECO:0000256" key="1">
    <source>
        <dbReference type="SAM" id="MobiDB-lite"/>
    </source>
</evidence>
<dbReference type="EMBL" id="UINC01211014">
    <property type="protein sequence ID" value="SVE34731.1"/>
    <property type="molecule type" value="Genomic_DNA"/>
</dbReference>
<evidence type="ECO:0000313" key="2">
    <source>
        <dbReference type="EMBL" id="SVE34731.1"/>
    </source>
</evidence>
<feature type="compositionally biased region" description="Basic and acidic residues" evidence="1">
    <location>
        <begin position="1"/>
        <end position="15"/>
    </location>
</feature>
<feature type="region of interest" description="Disordered" evidence="1">
    <location>
        <begin position="1"/>
        <end position="24"/>
    </location>
</feature>
<name>A0A383CRG9_9ZZZZ</name>
<organism evidence="2">
    <name type="scientific">marine metagenome</name>
    <dbReference type="NCBI Taxonomy" id="408172"/>
    <lineage>
        <taxon>unclassified sequences</taxon>
        <taxon>metagenomes</taxon>
        <taxon>ecological metagenomes</taxon>
    </lineage>
</organism>
<accession>A0A383CRG9</accession>
<proteinExistence type="predicted"/>
<feature type="non-terminal residue" evidence="2">
    <location>
        <position position="1"/>
    </location>
</feature>
<sequence length="50" mass="5836">NRRDRQCGRLQRTHESLSGQKKYGKYLPPMLADQRLPVDHTEAETRPTSL</sequence>
<feature type="non-terminal residue" evidence="2">
    <location>
        <position position="50"/>
    </location>
</feature>
<dbReference type="AlphaFoldDB" id="A0A383CRG9"/>
<gene>
    <name evidence="2" type="ORF">METZ01_LOCUS487585</name>
</gene>
<protein>
    <submittedName>
        <fullName evidence="2">Uncharacterized protein</fullName>
    </submittedName>
</protein>